<dbReference type="RefSeq" id="WP_189482462.1">
    <property type="nucleotide sequence ID" value="NZ_BMYR01000006.1"/>
</dbReference>
<dbReference type="Pfam" id="PF23947">
    <property type="entry name" value="DUF7281"/>
    <property type="match status" value="1"/>
</dbReference>
<keyword evidence="3" id="KW-1185">Reference proteome</keyword>
<protein>
    <recommendedName>
        <fullName evidence="1">DUF7281 domain-containing protein</fullName>
    </recommendedName>
</protein>
<name>A0ABQ2WMW9_9ALTE</name>
<accession>A0ABQ2WMW9</accession>
<evidence type="ECO:0000313" key="2">
    <source>
        <dbReference type="EMBL" id="GGW61322.1"/>
    </source>
</evidence>
<reference evidence="3" key="1">
    <citation type="journal article" date="2019" name="Int. J. Syst. Evol. Microbiol.">
        <title>The Global Catalogue of Microorganisms (GCM) 10K type strain sequencing project: providing services to taxonomists for standard genome sequencing and annotation.</title>
        <authorList>
            <consortium name="The Broad Institute Genomics Platform"/>
            <consortium name="The Broad Institute Genome Sequencing Center for Infectious Disease"/>
            <person name="Wu L."/>
            <person name="Ma J."/>
        </authorList>
    </citation>
    <scope>NUCLEOTIDE SEQUENCE [LARGE SCALE GENOMIC DNA]</scope>
    <source>
        <strain evidence="3">KCTC 23723</strain>
    </source>
</reference>
<proteinExistence type="predicted"/>
<dbReference type="InterPro" id="IPR036078">
    <property type="entry name" value="Spo11/TopoVI_A_sf"/>
</dbReference>
<feature type="domain" description="DUF7281" evidence="1">
    <location>
        <begin position="116"/>
        <end position="280"/>
    </location>
</feature>
<dbReference type="SUPFAM" id="SSF56726">
    <property type="entry name" value="DNA topoisomerase IV, alpha subunit"/>
    <property type="match status" value="1"/>
</dbReference>
<dbReference type="EMBL" id="BMYR01000006">
    <property type="protein sequence ID" value="GGW61322.1"/>
    <property type="molecule type" value="Genomic_DNA"/>
</dbReference>
<comment type="caution">
    <text evidence="2">The sequence shown here is derived from an EMBL/GenBank/DDBJ whole genome shotgun (WGS) entry which is preliminary data.</text>
</comment>
<dbReference type="Proteomes" id="UP000634667">
    <property type="component" value="Unassembled WGS sequence"/>
</dbReference>
<gene>
    <name evidence="2" type="ORF">GCM10008111_16860</name>
</gene>
<evidence type="ECO:0000259" key="1">
    <source>
        <dbReference type="Pfam" id="PF23947"/>
    </source>
</evidence>
<dbReference type="InterPro" id="IPR055705">
    <property type="entry name" value="DUF7281"/>
</dbReference>
<organism evidence="2 3">
    <name type="scientific">Alishewanella tabrizica</name>
    <dbReference type="NCBI Taxonomy" id="671278"/>
    <lineage>
        <taxon>Bacteria</taxon>
        <taxon>Pseudomonadati</taxon>
        <taxon>Pseudomonadota</taxon>
        <taxon>Gammaproteobacteria</taxon>
        <taxon>Alteromonadales</taxon>
        <taxon>Alteromonadaceae</taxon>
        <taxon>Alishewanella</taxon>
    </lineage>
</organism>
<evidence type="ECO:0000313" key="3">
    <source>
        <dbReference type="Proteomes" id="UP000634667"/>
    </source>
</evidence>
<sequence>MHYPPLSAQALRYLQQLQQRLNASGSERVKTSGKAVQELLHWCLEHELVPANSLQLPQFRFNLPLLQAIAATQRQLQQACFLDATQQQSRLDNALNSQQELKSLGPSPRQQRVLVRLNNALPCQGLPAIRITDVDWQQIALSAYDALLVVENLDCFYQLERFQLAIPYQQPLLIYRGDKLYGKGYKALKIACLRENKPIVYFGDFDAKGVSIAISEDYSAMLLPDLTTLQHHASNDMLPDKQLSFIAGIATYQVTAAFSPYQQLLCQQLVGLRQQNMQAMHLKPVSIR</sequence>